<gene>
    <name evidence="2" type="ORF">INT43_002616</name>
</gene>
<keyword evidence="3" id="KW-1185">Reference proteome</keyword>
<comment type="caution">
    <text evidence="2">The sequence shown here is derived from an EMBL/GenBank/DDBJ whole genome shotgun (WGS) entry which is preliminary data.</text>
</comment>
<evidence type="ECO:0000313" key="3">
    <source>
        <dbReference type="Proteomes" id="UP000654370"/>
    </source>
</evidence>
<accession>A0A8H7Q6I6</accession>
<organism evidence="2 3">
    <name type="scientific">Mortierella isabellina</name>
    <name type="common">Filamentous fungus</name>
    <name type="synonym">Umbelopsis isabellina</name>
    <dbReference type="NCBI Taxonomy" id="91625"/>
    <lineage>
        <taxon>Eukaryota</taxon>
        <taxon>Fungi</taxon>
        <taxon>Fungi incertae sedis</taxon>
        <taxon>Mucoromycota</taxon>
        <taxon>Mucoromycotina</taxon>
        <taxon>Umbelopsidomycetes</taxon>
        <taxon>Umbelopsidales</taxon>
        <taxon>Umbelopsidaceae</taxon>
        <taxon>Umbelopsis</taxon>
    </lineage>
</organism>
<dbReference type="AlphaFoldDB" id="A0A8H7Q6I6"/>
<dbReference type="Proteomes" id="UP000654370">
    <property type="component" value="Unassembled WGS sequence"/>
</dbReference>
<feature type="region of interest" description="Disordered" evidence="1">
    <location>
        <begin position="69"/>
        <end position="93"/>
    </location>
</feature>
<evidence type="ECO:0000256" key="1">
    <source>
        <dbReference type="SAM" id="MobiDB-lite"/>
    </source>
</evidence>
<sequence>MPSNNRNEPDNELDLFEALAAQVFGGTFSILQDVMQGGSGQIHLGTDLPTQGPPVWDDGQDFRKLVKNSRNREEATATDNENTQHLTRDEKPGSLHVFIDQSEQNRIPQPVSIRQKPTSLLDLLFENHLGFHNKDESTIIDDSQSGTVLMLEDGSQETVTTKSINGLTETYKKVVRPDGTIVETVEPKQNPLDWTRPLKQLEDKVNQAWEDSQPEREQTLVELDRAATSLGKAYTGIREGIFSRLWNAFADDKPPNDK</sequence>
<protein>
    <submittedName>
        <fullName evidence="2">Uncharacterized protein</fullName>
    </submittedName>
</protein>
<reference evidence="2" key="1">
    <citation type="submission" date="2020-12" db="EMBL/GenBank/DDBJ databases">
        <title>Metabolic potential, ecology and presence of endohyphal bacteria is reflected in genomic diversity of Mucoromycotina.</title>
        <authorList>
            <person name="Muszewska A."/>
            <person name="Okrasinska A."/>
            <person name="Steczkiewicz K."/>
            <person name="Drgas O."/>
            <person name="Orlowska M."/>
            <person name="Perlinska-Lenart U."/>
            <person name="Aleksandrzak-Piekarczyk T."/>
            <person name="Szatraj K."/>
            <person name="Zielenkiewicz U."/>
            <person name="Pilsyk S."/>
            <person name="Malc E."/>
            <person name="Mieczkowski P."/>
            <person name="Kruszewska J.S."/>
            <person name="Biernat P."/>
            <person name="Pawlowska J."/>
        </authorList>
    </citation>
    <scope>NUCLEOTIDE SEQUENCE</scope>
    <source>
        <strain evidence="2">WA0000067209</strain>
    </source>
</reference>
<dbReference type="EMBL" id="JAEPQZ010000001">
    <property type="protein sequence ID" value="KAG2186178.1"/>
    <property type="molecule type" value="Genomic_DNA"/>
</dbReference>
<evidence type="ECO:0000313" key="2">
    <source>
        <dbReference type="EMBL" id="KAG2186178.1"/>
    </source>
</evidence>
<dbReference type="OrthoDB" id="2441427at2759"/>
<proteinExistence type="predicted"/>
<name>A0A8H7Q6I6_MORIS</name>